<keyword evidence="1" id="KW-1133">Transmembrane helix</keyword>
<dbReference type="Gene3D" id="3.20.20.450">
    <property type="entry name" value="EAL domain"/>
    <property type="match status" value="1"/>
</dbReference>
<accession>A0A511QF42</accession>
<reference evidence="4 5" key="1">
    <citation type="submission" date="2019-07" db="EMBL/GenBank/DDBJ databases">
        <title>Whole genome shotgun sequence of Vibrio sagamiensis NBRC 104589.</title>
        <authorList>
            <person name="Hosoyama A."/>
            <person name="Uohara A."/>
            <person name="Ohji S."/>
            <person name="Ichikawa N."/>
        </authorList>
    </citation>
    <scope>NUCLEOTIDE SEQUENCE [LARGE SCALE GENOMIC DNA]</scope>
    <source>
        <strain evidence="4 5">NBRC 104589</strain>
    </source>
</reference>
<dbReference type="CDD" id="cd01949">
    <property type="entry name" value="GGDEF"/>
    <property type="match status" value="1"/>
</dbReference>
<dbReference type="NCBIfam" id="TIGR00254">
    <property type="entry name" value="GGDEF"/>
    <property type="match status" value="1"/>
</dbReference>
<dbReference type="SUPFAM" id="SSF55073">
    <property type="entry name" value="Nucleotide cyclase"/>
    <property type="match status" value="1"/>
</dbReference>
<evidence type="ECO:0000313" key="4">
    <source>
        <dbReference type="EMBL" id="GEM75786.1"/>
    </source>
</evidence>
<dbReference type="PROSITE" id="PS50883">
    <property type="entry name" value="EAL"/>
    <property type="match status" value="1"/>
</dbReference>
<dbReference type="CDD" id="cd01948">
    <property type="entry name" value="EAL"/>
    <property type="match status" value="1"/>
</dbReference>
<dbReference type="InterPro" id="IPR029787">
    <property type="entry name" value="Nucleotide_cyclase"/>
</dbReference>
<evidence type="ECO:0000256" key="1">
    <source>
        <dbReference type="SAM" id="Phobius"/>
    </source>
</evidence>
<feature type="transmembrane region" description="Helical" evidence="1">
    <location>
        <begin position="271"/>
        <end position="298"/>
    </location>
</feature>
<dbReference type="InterPro" id="IPR000160">
    <property type="entry name" value="GGDEF_dom"/>
</dbReference>
<dbReference type="Pfam" id="PF00990">
    <property type="entry name" value="GGDEF"/>
    <property type="match status" value="1"/>
</dbReference>
<evidence type="ECO:0000259" key="3">
    <source>
        <dbReference type="PROSITE" id="PS50887"/>
    </source>
</evidence>
<dbReference type="AlphaFoldDB" id="A0A511QF42"/>
<dbReference type="InterPro" id="IPR043128">
    <property type="entry name" value="Rev_trsase/Diguanyl_cyclase"/>
</dbReference>
<feature type="domain" description="EAL" evidence="2">
    <location>
        <begin position="528"/>
        <end position="779"/>
    </location>
</feature>
<gene>
    <name evidence="4" type="ORF">VSA01S_18980</name>
</gene>
<keyword evidence="1" id="KW-0812">Transmembrane</keyword>
<dbReference type="InterPro" id="IPR001633">
    <property type="entry name" value="EAL_dom"/>
</dbReference>
<feature type="transmembrane region" description="Helical" evidence="1">
    <location>
        <begin position="16"/>
        <end position="36"/>
    </location>
</feature>
<dbReference type="PANTHER" id="PTHR44757:SF2">
    <property type="entry name" value="BIOFILM ARCHITECTURE MAINTENANCE PROTEIN MBAA"/>
    <property type="match status" value="1"/>
</dbReference>
<dbReference type="SMART" id="SM00267">
    <property type="entry name" value="GGDEF"/>
    <property type="match status" value="1"/>
</dbReference>
<keyword evidence="5" id="KW-1185">Reference proteome</keyword>
<evidence type="ECO:0000259" key="2">
    <source>
        <dbReference type="PROSITE" id="PS50883"/>
    </source>
</evidence>
<keyword evidence="1" id="KW-0472">Membrane</keyword>
<dbReference type="PROSITE" id="PS50887">
    <property type="entry name" value="GGDEF"/>
    <property type="match status" value="1"/>
</dbReference>
<organism evidence="4 5">
    <name type="scientific">Vibrio sagamiensis NBRC 104589</name>
    <dbReference type="NCBI Taxonomy" id="1219064"/>
    <lineage>
        <taxon>Bacteria</taxon>
        <taxon>Pseudomonadati</taxon>
        <taxon>Pseudomonadota</taxon>
        <taxon>Gammaproteobacteria</taxon>
        <taxon>Vibrionales</taxon>
        <taxon>Vibrionaceae</taxon>
        <taxon>Vibrio</taxon>
    </lineage>
</organism>
<dbReference type="EMBL" id="BJXJ01000016">
    <property type="protein sequence ID" value="GEM75786.1"/>
    <property type="molecule type" value="Genomic_DNA"/>
</dbReference>
<dbReference type="InterPro" id="IPR035919">
    <property type="entry name" value="EAL_sf"/>
</dbReference>
<dbReference type="Gene3D" id="3.30.70.270">
    <property type="match status" value="1"/>
</dbReference>
<dbReference type="InterPro" id="IPR052155">
    <property type="entry name" value="Biofilm_reg_signaling"/>
</dbReference>
<proteinExistence type="predicted"/>
<dbReference type="Pfam" id="PF00563">
    <property type="entry name" value="EAL"/>
    <property type="match status" value="1"/>
</dbReference>
<protein>
    <submittedName>
        <fullName evidence="4">GGDEF domain-containing protein</fullName>
    </submittedName>
</protein>
<dbReference type="SUPFAM" id="SSF141868">
    <property type="entry name" value="EAL domain-like"/>
    <property type="match status" value="1"/>
</dbReference>
<comment type="caution">
    <text evidence="4">The sequence shown here is derived from an EMBL/GenBank/DDBJ whole genome shotgun (WGS) entry which is preliminary data.</text>
</comment>
<sequence length="795" mass="91476">MYKTSAEKHMKLSNRVILLVAPVVLISALVSSYIIYSIQKVALIKREDSYIQLQMEKLAGQFHQANTFVNTYAYTMYKSNAFQDYFFYQDKITKDDDPYKKGLWQRLGESASVLSYGYNGEANMAILDGKQNLIYYTDNKYFDPGSELDPKILNYIRQDHTLEKSSEHTGFIYNSSGQTILLKYQVFDKKTGKTAQHFDPENVFYIIVSASLDEFNAIKHVVEFETHSVITFSDRPIFLDLPLSQTIELMPNLYAILSPAEYLMWEKVDKVWLELAWCFGVASIITIGLIVLVLYHYILSPVSNLDNQLQEIESKKRKNIDKLLIDDEIGRLSSRFFNIYDELNQVYHKTKYLAETDHLTQLANRHKFNEQALRVLSAPPENLWLIYIDLDNFKCINDKFGHDAGDKLLKSFASHIKKLCKVYTQIHNSACFSARLSGDEFSILCSSTLTATAHLENFTQQLLEFRTHPSFASLSVTASVGIAQYPRDGKTIDKLISCADTAMYQAKRAGKNQYQFYSALLDIQAQRRAYIEHALRQKNVEKGFFLLFQPYLDAKTKEVRGLEVLLRWESDDIGVVSPKEFIPIAEQSGLFEKIDQWVFANALSEYHALKTIFDKDITLSINLSSAELNSLAMSEFIYAKTVQYSVPTKYIEIEITETYVTDNKGTCLLDELSKLGYQLAIDDFGSGYTTLTQLVQYPVQKIKFDREFLLTLMRTNNSHVIKPIIDLCHAQNKKVTAEGIEHPTMHQWISSYQCDFIQGYLFGKPMDKNQLAIWWRSKNRNAISTTYSEAQYSTR</sequence>
<feature type="domain" description="GGDEF" evidence="3">
    <location>
        <begin position="381"/>
        <end position="519"/>
    </location>
</feature>
<dbReference type="Proteomes" id="UP000321922">
    <property type="component" value="Unassembled WGS sequence"/>
</dbReference>
<dbReference type="PANTHER" id="PTHR44757">
    <property type="entry name" value="DIGUANYLATE CYCLASE DGCP"/>
    <property type="match status" value="1"/>
</dbReference>
<evidence type="ECO:0000313" key="5">
    <source>
        <dbReference type="Proteomes" id="UP000321922"/>
    </source>
</evidence>
<dbReference type="SMART" id="SM00052">
    <property type="entry name" value="EAL"/>
    <property type="match status" value="1"/>
</dbReference>
<name>A0A511QF42_9VIBR</name>